<evidence type="ECO:0000256" key="1">
    <source>
        <dbReference type="SAM" id="MobiDB-lite"/>
    </source>
</evidence>
<gene>
    <name evidence="2" type="ORF">EYF80_011042</name>
</gene>
<reference evidence="2 3" key="1">
    <citation type="submission" date="2019-03" db="EMBL/GenBank/DDBJ databases">
        <title>First draft genome of Liparis tanakae, snailfish: a comprehensive survey of snailfish specific genes.</title>
        <authorList>
            <person name="Kim W."/>
            <person name="Song I."/>
            <person name="Jeong J.-H."/>
            <person name="Kim D."/>
            <person name="Kim S."/>
            <person name="Ryu S."/>
            <person name="Song J.Y."/>
            <person name="Lee S.K."/>
        </authorList>
    </citation>
    <scope>NUCLEOTIDE SEQUENCE [LARGE SCALE GENOMIC DNA]</scope>
    <source>
        <tissue evidence="2">Muscle</tissue>
    </source>
</reference>
<protein>
    <submittedName>
        <fullName evidence="2">Uncharacterized protein</fullName>
    </submittedName>
</protein>
<dbReference type="EMBL" id="SRLO01000070">
    <property type="protein sequence ID" value="TNN78872.1"/>
    <property type="molecule type" value="Genomic_DNA"/>
</dbReference>
<proteinExistence type="predicted"/>
<feature type="compositionally biased region" description="Basic and acidic residues" evidence="1">
    <location>
        <begin position="44"/>
        <end position="56"/>
    </location>
</feature>
<dbReference type="Proteomes" id="UP000314294">
    <property type="component" value="Unassembled WGS sequence"/>
</dbReference>
<accession>A0A4Z2INR5</accession>
<dbReference type="AlphaFoldDB" id="A0A4Z2INR5"/>
<organism evidence="2 3">
    <name type="scientific">Liparis tanakae</name>
    <name type="common">Tanaka's snailfish</name>
    <dbReference type="NCBI Taxonomy" id="230148"/>
    <lineage>
        <taxon>Eukaryota</taxon>
        <taxon>Metazoa</taxon>
        <taxon>Chordata</taxon>
        <taxon>Craniata</taxon>
        <taxon>Vertebrata</taxon>
        <taxon>Euteleostomi</taxon>
        <taxon>Actinopterygii</taxon>
        <taxon>Neopterygii</taxon>
        <taxon>Teleostei</taxon>
        <taxon>Neoteleostei</taxon>
        <taxon>Acanthomorphata</taxon>
        <taxon>Eupercaria</taxon>
        <taxon>Perciformes</taxon>
        <taxon>Cottioidei</taxon>
        <taxon>Cottales</taxon>
        <taxon>Liparidae</taxon>
        <taxon>Liparis</taxon>
    </lineage>
</organism>
<comment type="caution">
    <text evidence="2">The sequence shown here is derived from an EMBL/GenBank/DDBJ whole genome shotgun (WGS) entry which is preliminary data.</text>
</comment>
<evidence type="ECO:0000313" key="3">
    <source>
        <dbReference type="Proteomes" id="UP000314294"/>
    </source>
</evidence>
<keyword evidence="3" id="KW-1185">Reference proteome</keyword>
<evidence type="ECO:0000313" key="2">
    <source>
        <dbReference type="EMBL" id="TNN78872.1"/>
    </source>
</evidence>
<feature type="region of interest" description="Disordered" evidence="1">
    <location>
        <begin position="42"/>
        <end position="79"/>
    </location>
</feature>
<sequence>MGAEQEVIVLKGLHPAVGPVHRGSLRAALTLRASLSFNPVARRGAGDQTERCRQEIRLNGGPAPPPRSTKEASEAAPGSLAATGTLDADARVHLHRKQANDK</sequence>
<name>A0A4Z2INR5_9TELE</name>